<feature type="compositionally biased region" description="Basic and acidic residues" evidence="2">
    <location>
        <begin position="125"/>
        <end position="142"/>
    </location>
</feature>
<evidence type="ECO:0000313" key="3">
    <source>
        <dbReference type="EMBL" id="RSL79543.1"/>
    </source>
</evidence>
<sequence length="156" mass="17918">NLNLNLNLLEGAYIVVRVLEVSQPNTYTTQLEPSFDNVSPMASTQDLELQLQQLQAQLQQSLQQQEQLREQQQIILRQQEQISLRLQEPLPQQHQELLQQQLANPAPRTASPRRPPRTHNGRGTRKSEPKWNNRSRTSRDCLVDAVTGGLRRASLK</sequence>
<name>A0A428RPU4_9HYPO</name>
<keyword evidence="1" id="KW-0175">Coiled coil</keyword>
<feature type="coiled-coil region" evidence="1">
    <location>
        <begin position="44"/>
        <end position="82"/>
    </location>
</feature>
<feature type="compositionally biased region" description="Basic residues" evidence="2">
    <location>
        <begin position="114"/>
        <end position="124"/>
    </location>
</feature>
<accession>A0A428RPU4</accession>
<keyword evidence="4" id="KW-1185">Reference proteome</keyword>
<reference evidence="3 4" key="1">
    <citation type="submission" date="2017-06" db="EMBL/GenBank/DDBJ databases">
        <title>Cmopartive genomic analysis of Ambrosia Fusariam Clade fungi.</title>
        <authorList>
            <person name="Stajich J.E."/>
            <person name="Carrillo J."/>
            <person name="Kijimoto T."/>
            <person name="Eskalen A."/>
            <person name="O'Donnell K."/>
            <person name="Kasson M."/>
        </authorList>
    </citation>
    <scope>NUCLEOTIDE SEQUENCE [LARGE SCALE GENOMIC DNA]</scope>
    <source>
        <strain evidence="3 4">NRRL 20438</strain>
    </source>
</reference>
<organism evidence="3 4">
    <name type="scientific">Fusarium ambrosium</name>
    <dbReference type="NCBI Taxonomy" id="131363"/>
    <lineage>
        <taxon>Eukaryota</taxon>
        <taxon>Fungi</taxon>
        <taxon>Dikarya</taxon>
        <taxon>Ascomycota</taxon>
        <taxon>Pezizomycotina</taxon>
        <taxon>Sordariomycetes</taxon>
        <taxon>Hypocreomycetidae</taxon>
        <taxon>Hypocreales</taxon>
        <taxon>Nectriaceae</taxon>
        <taxon>Fusarium</taxon>
        <taxon>Fusarium solani species complex</taxon>
    </lineage>
</organism>
<evidence type="ECO:0000256" key="1">
    <source>
        <dbReference type="SAM" id="Coils"/>
    </source>
</evidence>
<gene>
    <name evidence="3" type="ORF">CDV31_017199</name>
</gene>
<comment type="caution">
    <text evidence="3">The sequence shown here is derived from an EMBL/GenBank/DDBJ whole genome shotgun (WGS) entry which is preliminary data.</text>
</comment>
<feature type="region of interest" description="Disordered" evidence="2">
    <location>
        <begin position="93"/>
        <end position="156"/>
    </location>
</feature>
<dbReference type="EMBL" id="NIZV01000894">
    <property type="protein sequence ID" value="RSL79543.1"/>
    <property type="molecule type" value="Genomic_DNA"/>
</dbReference>
<dbReference type="Proteomes" id="UP000288429">
    <property type="component" value="Unassembled WGS sequence"/>
</dbReference>
<evidence type="ECO:0000313" key="4">
    <source>
        <dbReference type="Proteomes" id="UP000288429"/>
    </source>
</evidence>
<protein>
    <submittedName>
        <fullName evidence="3">Uncharacterized protein</fullName>
    </submittedName>
</protein>
<evidence type="ECO:0000256" key="2">
    <source>
        <dbReference type="SAM" id="MobiDB-lite"/>
    </source>
</evidence>
<feature type="non-terminal residue" evidence="3">
    <location>
        <position position="1"/>
    </location>
</feature>
<feature type="compositionally biased region" description="Low complexity" evidence="2">
    <location>
        <begin position="93"/>
        <end position="112"/>
    </location>
</feature>
<proteinExistence type="predicted"/>
<dbReference type="AlphaFoldDB" id="A0A428RPU4"/>